<dbReference type="InterPro" id="IPR029058">
    <property type="entry name" value="AB_hydrolase_fold"/>
</dbReference>
<organism evidence="1 2">
    <name type="scientific">Actinomadura adrarensis</name>
    <dbReference type="NCBI Taxonomy" id="1819600"/>
    <lineage>
        <taxon>Bacteria</taxon>
        <taxon>Bacillati</taxon>
        <taxon>Actinomycetota</taxon>
        <taxon>Actinomycetes</taxon>
        <taxon>Streptosporangiales</taxon>
        <taxon>Thermomonosporaceae</taxon>
        <taxon>Actinomadura</taxon>
    </lineage>
</organism>
<reference evidence="2" key="1">
    <citation type="journal article" date="2019" name="Int. J. Syst. Evol. Microbiol.">
        <title>The Global Catalogue of Microorganisms (GCM) 10K type strain sequencing project: providing services to taxonomists for standard genome sequencing and annotation.</title>
        <authorList>
            <consortium name="The Broad Institute Genomics Platform"/>
            <consortium name="The Broad Institute Genome Sequencing Center for Infectious Disease"/>
            <person name="Wu L."/>
            <person name="Ma J."/>
        </authorList>
    </citation>
    <scope>NUCLEOTIDE SEQUENCE [LARGE SCALE GENOMIC DNA]</scope>
    <source>
        <strain evidence="2">JCM 31696</strain>
    </source>
</reference>
<dbReference type="SUPFAM" id="SSF53474">
    <property type="entry name" value="alpha/beta-Hydrolases"/>
    <property type="match status" value="1"/>
</dbReference>
<comment type="caution">
    <text evidence="1">The sequence shown here is derived from an EMBL/GenBank/DDBJ whole genome shotgun (WGS) entry which is preliminary data.</text>
</comment>
<dbReference type="EMBL" id="JBHTIR010004361">
    <property type="protein sequence ID" value="MFD0857116.1"/>
    <property type="molecule type" value="Genomic_DNA"/>
</dbReference>
<gene>
    <name evidence="1" type="ORF">ACFQ07_33225</name>
</gene>
<dbReference type="Proteomes" id="UP001597083">
    <property type="component" value="Unassembled WGS sequence"/>
</dbReference>
<feature type="non-terminal residue" evidence="1">
    <location>
        <position position="63"/>
    </location>
</feature>
<evidence type="ECO:0000313" key="2">
    <source>
        <dbReference type="Proteomes" id="UP001597083"/>
    </source>
</evidence>
<accession>A0ABW3CUH3</accession>
<keyword evidence="1" id="KW-0378">Hydrolase</keyword>
<proteinExistence type="predicted"/>
<dbReference type="GO" id="GO:0016787">
    <property type="term" value="F:hydrolase activity"/>
    <property type="evidence" value="ECO:0007669"/>
    <property type="project" value="UniProtKB-KW"/>
</dbReference>
<keyword evidence="2" id="KW-1185">Reference proteome</keyword>
<name>A0ABW3CUH3_9ACTN</name>
<evidence type="ECO:0000313" key="1">
    <source>
        <dbReference type="EMBL" id="MFD0857116.1"/>
    </source>
</evidence>
<sequence>MNTPRRRENVVSLLEDQATTLGWFPRQQAYLREHRPPTQIIWGPHDGYMPEASGRAYLRDLPD</sequence>
<protein>
    <submittedName>
        <fullName evidence="1">Alpha/beta hydrolase</fullName>
    </submittedName>
</protein>